<dbReference type="PROSITE" id="PS50297">
    <property type="entry name" value="ANK_REP_REGION"/>
    <property type="match status" value="3"/>
</dbReference>
<evidence type="ECO:0000313" key="5">
    <source>
        <dbReference type="Proteomes" id="UP000219922"/>
    </source>
</evidence>
<reference evidence="4 5" key="1">
    <citation type="submission" date="2017-09" db="EMBL/GenBank/DDBJ databases">
        <title>Large-scale bioinformatics analysis of Bacillus genomes uncovers conserved roles of natural products in bacterial physiology.</title>
        <authorList>
            <consortium name="Agbiome Team Llc"/>
            <person name="Bleich R.M."/>
            <person name="Grubbs K.J."/>
            <person name="Santa Maria K.C."/>
            <person name="Allen S.E."/>
            <person name="Farag S."/>
            <person name="Shank E.A."/>
            <person name="Bowers A."/>
        </authorList>
    </citation>
    <scope>NUCLEOTIDE SEQUENCE [LARGE SCALE GENOMIC DNA]</scope>
    <source>
        <strain evidence="4 5">AFS092789</strain>
    </source>
</reference>
<dbReference type="PRINTS" id="PR01415">
    <property type="entry name" value="ANKYRIN"/>
</dbReference>
<comment type="caution">
    <text evidence="4">The sequence shown here is derived from an EMBL/GenBank/DDBJ whole genome shotgun (WGS) entry which is preliminary data.</text>
</comment>
<dbReference type="InterPro" id="IPR036770">
    <property type="entry name" value="Ankyrin_rpt-contain_sf"/>
</dbReference>
<protein>
    <recommendedName>
        <fullName evidence="6">Ankyrin repeat domain-containing protein</fullName>
    </recommendedName>
</protein>
<dbReference type="Gene3D" id="1.25.40.20">
    <property type="entry name" value="Ankyrin repeat-containing domain"/>
    <property type="match status" value="2"/>
</dbReference>
<dbReference type="PANTHER" id="PTHR24126:SF65">
    <property type="entry name" value="CHROMOSOME UNDETERMINED SCAFFOLD_20, WHOLE GENOME SHOTGUN SEQUENCE"/>
    <property type="match status" value="1"/>
</dbReference>
<dbReference type="AlphaFoldDB" id="A0A9X6XUX7"/>
<evidence type="ECO:0000256" key="3">
    <source>
        <dbReference type="PROSITE-ProRule" id="PRU00023"/>
    </source>
</evidence>
<feature type="repeat" description="ANK" evidence="3">
    <location>
        <begin position="100"/>
        <end position="132"/>
    </location>
</feature>
<gene>
    <name evidence="4" type="ORF">CON36_35655</name>
</gene>
<evidence type="ECO:0000256" key="1">
    <source>
        <dbReference type="ARBA" id="ARBA00022737"/>
    </source>
</evidence>
<dbReference type="PANTHER" id="PTHR24126">
    <property type="entry name" value="ANKYRIN REPEAT, PH AND SEC7 DOMAIN CONTAINING PROTEIN SECG-RELATED"/>
    <property type="match status" value="1"/>
</dbReference>
<dbReference type="Pfam" id="PF00023">
    <property type="entry name" value="Ank"/>
    <property type="match status" value="1"/>
</dbReference>
<sequence>MKMANILKSKDFEQELANNKIDLEIKNSKGYTLFLYTSTREKYTAQLELILKHQKEKVCLQTHKSLGNALIIATINNNLEGTKVLLRHGFDVNVQGTPGQGETPLTISARNDNFDLVRLLISNGANVNAKNYAKTTSLMYATQNQNIEMIQFLLKNNAEINAISSSASPLKIALMSNKDEIIKLLIENGADIRKVRSDLEPALKIPAQIGNIDMMNYLIEKGADVEWACERGTTALIAACSSASCKPEVLELLISKGANIHAKTTYNCSVVWHTMTYSKPEVLQILMKHGATIDEEMEGLQLFFDVQQPEMVDFLLSNGANINIRNSYDQSKYDALVNFVYSLQCLEILDKHIDKMEEGLKEQYMEQRLQLLLNAY</sequence>
<accession>A0A9X6XUX7</accession>
<evidence type="ECO:0008006" key="6">
    <source>
        <dbReference type="Google" id="ProtNLM"/>
    </source>
</evidence>
<organism evidence="4 5">
    <name type="scientific">Bacillus cereus</name>
    <dbReference type="NCBI Taxonomy" id="1396"/>
    <lineage>
        <taxon>Bacteria</taxon>
        <taxon>Bacillati</taxon>
        <taxon>Bacillota</taxon>
        <taxon>Bacilli</taxon>
        <taxon>Bacillales</taxon>
        <taxon>Bacillaceae</taxon>
        <taxon>Bacillus</taxon>
        <taxon>Bacillus cereus group</taxon>
    </lineage>
</organism>
<evidence type="ECO:0000313" key="4">
    <source>
        <dbReference type="EMBL" id="PDZ94084.1"/>
    </source>
</evidence>
<keyword evidence="2 3" id="KW-0040">ANK repeat</keyword>
<feature type="repeat" description="ANK" evidence="3">
    <location>
        <begin position="165"/>
        <end position="197"/>
    </location>
</feature>
<proteinExistence type="predicted"/>
<dbReference type="SUPFAM" id="SSF48403">
    <property type="entry name" value="Ankyrin repeat"/>
    <property type="match status" value="2"/>
</dbReference>
<feature type="repeat" description="ANK" evidence="3">
    <location>
        <begin position="231"/>
        <end position="265"/>
    </location>
</feature>
<dbReference type="InterPro" id="IPR002110">
    <property type="entry name" value="Ankyrin_rpt"/>
</dbReference>
<dbReference type="Proteomes" id="UP000219922">
    <property type="component" value="Unassembled WGS sequence"/>
</dbReference>
<dbReference type="Pfam" id="PF12796">
    <property type="entry name" value="Ank_2"/>
    <property type="match status" value="2"/>
</dbReference>
<dbReference type="EMBL" id="NVMX01000265">
    <property type="protein sequence ID" value="PDZ94084.1"/>
    <property type="molecule type" value="Genomic_DNA"/>
</dbReference>
<name>A0A9X6XUX7_BACCE</name>
<dbReference type="SMART" id="SM00248">
    <property type="entry name" value="ANK"/>
    <property type="match status" value="8"/>
</dbReference>
<dbReference type="RefSeq" id="WP_098007319.1">
    <property type="nucleotide sequence ID" value="NZ_NVMX01000265.1"/>
</dbReference>
<dbReference type="PROSITE" id="PS50088">
    <property type="entry name" value="ANK_REPEAT"/>
    <property type="match status" value="4"/>
</dbReference>
<keyword evidence="1" id="KW-0677">Repeat</keyword>
<evidence type="ECO:0000256" key="2">
    <source>
        <dbReference type="ARBA" id="ARBA00023043"/>
    </source>
</evidence>
<feature type="repeat" description="ANK" evidence="3">
    <location>
        <begin position="133"/>
        <end position="165"/>
    </location>
</feature>